<dbReference type="PANTHER" id="PTHR35339:SF3">
    <property type="entry name" value="DUF2264 DOMAIN-CONTAINING PROTEIN"/>
    <property type="match status" value="1"/>
</dbReference>
<reference evidence="3" key="1">
    <citation type="submission" date="2023-08" db="EMBL/GenBank/DDBJ databases">
        <title>Mucin Metabolism Genes Underlie the Key Renovations of Bacteroides xylanisolvens Genomes in Captive Great Apes.</title>
        <authorList>
            <person name="Nishida A.H."/>
        </authorList>
    </citation>
    <scope>NUCLEOTIDE SEQUENCE</scope>
    <source>
        <strain evidence="3">P13.H9</strain>
        <strain evidence="2">P19.10B</strain>
    </source>
</reference>
<accession>A0AAW4T565</accession>
<dbReference type="PANTHER" id="PTHR35339">
    <property type="entry name" value="LINALOOL DEHYDRATASE_ISOMERASE DOMAIN-CONTAINING PROTEIN"/>
    <property type="match status" value="1"/>
</dbReference>
<dbReference type="Proteomes" id="UP001198461">
    <property type="component" value="Unassembled WGS sequence"/>
</dbReference>
<evidence type="ECO:0000313" key="3">
    <source>
        <dbReference type="EMBL" id="MCA4705378.1"/>
    </source>
</evidence>
<feature type="domain" description="DUF2264" evidence="1">
    <location>
        <begin position="25"/>
        <end position="383"/>
    </location>
</feature>
<dbReference type="Proteomes" id="UP001197958">
    <property type="component" value="Unassembled WGS sequence"/>
</dbReference>
<protein>
    <submittedName>
        <fullName evidence="3">DUF2264 domain-containing protein</fullName>
    </submittedName>
</protein>
<dbReference type="EMBL" id="JAIWYE010000031">
    <property type="protein sequence ID" value="MCA4705378.1"/>
    <property type="molecule type" value="Genomic_DNA"/>
</dbReference>
<dbReference type="InterPro" id="IPR016624">
    <property type="entry name" value="UCP014753"/>
</dbReference>
<gene>
    <name evidence="3" type="ORF">LD004_17385</name>
    <name evidence="2" type="ORF">LDZ35_05475</name>
</gene>
<name>A0AAW4T565_9BACE</name>
<dbReference type="EMBL" id="JAIWWW010000009">
    <property type="protein sequence ID" value="MCA4522662.1"/>
    <property type="molecule type" value="Genomic_DNA"/>
</dbReference>
<proteinExistence type="predicted"/>
<sequence length="401" mass="45690">MNKTCCIILFLILQSISGTSKEVPDRDYWIETMIQIVNPVLESLSNSNLKKDMPYESKSPDRREYSYLEAFGRVMCGISPWLELGPDKTSEGKLREKYIKMSLKCIKNAVNPESPDYMAFQKRGQTLVDAAFLCQGLLRAPKQLWGNLEKKDRENLIKALKLTRQCGIAKNNWSLFPAIIEAAMLEFTGECDMKRLLTGINYFKDNGYYKGDGNYGDGFYFHMDYYNSYVIHPMLTDVLFILKKHGISEGEYLDKELSYLKRYAEIQERFISPEGTYPVVGRSIAYRFGAFHALAQAALIHNLPKSVTPGQVRSGLTAVIKRQFESNENFDNKGWLVVGFTGRQIDISETYINTGSLYLCSAVFLPLGLPAEDEFWSSPYSKWTSLKAWSGEKVQADHSIN</sequence>
<dbReference type="InterPro" id="IPR049349">
    <property type="entry name" value="DUF2264_N"/>
</dbReference>
<evidence type="ECO:0000313" key="2">
    <source>
        <dbReference type="EMBL" id="MCA4522662.1"/>
    </source>
</evidence>
<organism evidence="3 4">
    <name type="scientific">Bacteroides xylanisolvens</name>
    <dbReference type="NCBI Taxonomy" id="371601"/>
    <lineage>
        <taxon>Bacteria</taxon>
        <taxon>Pseudomonadati</taxon>
        <taxon>Bacteroidota</taxon>
        <taxon>Bacteroidia</taxon>
        <taxon>Bacteroidales</taxon>
        <taxon>Bacteroidaceae</taxon>
        <taxon>Bacteroides</taxon>
    </lineage>
</organism>
<dbReference type="PIRSF" id="PIRSF014753">
    <property type="entry name" value="UCP014753"/>
    <property type="match status" value="1"/>
</dbReference>
<evidence type="ECO:0000259" key="1">
    <source>
        <dbReference type="Pfam" id="PF10022"/>
    </source>
</evidence>
<evidence type="ECO:0000313" key="4">
    <source>
        <dbReference type="Proteomes" id="UP001198461"/>
    </source>
</evidence>
<dbReference type="AlphaFoldDB" id="A0AAW4T565"/>
<dbReference type="Pfam" id="PF10022">
    <property type="entry name" value="DUF2264"/>
    <property type="match status" value="1"/>
</dbReference>
<dbReference type="RefSeq" id="WP_072066927.1">
    <property type="nucleotide sequence ID" value="NZ_CP183042.1"/>
</dbReference>
<comment type="caution">
    <text evidence="3">The sequence shown here is derived from an EMBL/GenBank/DDBJ whole genome shotgun (WGS) entry which is preliminary data.</text>
</comment>